<keyword evidence="4" id="KW-1185">Reference proteome</keyword>
<evidence type="ECO:0000256" key="1">
    <source>
        <dbReference type="SAM" id="MobiDB-lite"/>
    </source>
</evidence>
<evidence type="ECO:0000313" key="4">
    <source>
        <dbReference type="Proteomes" id="UP000326553"/>
    </source>
</evidence>
<sequence length="530" mass="59169">MCAGTYLDGTFREAVIDELYVHEERLAAPSFGIDAARVLAHALRARRIELAWAAIILFLWVVAVPLTEGVVACYLFSFALIVLAGWIRGAGQRPGWIRRVAAWHLRWAGRGLFLLTLWGLLRLATGGFGSGSRVLLPDVTRTQAWISFTLPLLMAWAVAGQRGQFAKALTGELSRSRFPDIDSDPAEQAEGIRFRRLSRRIRREQHAPLMMYRPVDPFCGAGTPYKPWSFSIELRPQEEAEPTPMDNGTILHRIVPLLEALREPSPHGAPYLADAVRDRLRELKVEEVVFLPVDGLPERSRAPYTAEAFEEHRSRSVEEGGETRRHFLRVRVGGWDEEIVTTVFVRVHTQGGMLMLEVAPHVLRPVKQLYQYADRVAHQYRHNHRFGRAVWALGMVSTSAGRAVVTLWHGCRSLWQIASGGHAKALADGPWASVRELGSDDEASLFQEMDVSRYLKSIQERVTEGVKLALSEAGWQTGEFERQIVNLAEGAQYIGRAYGVAVGDHNTVTSNTHTTHLSATRRTGGGHANT</sequence>
<accession>A0A5J6HR33</accession>
<proteinExistence type="predicted"/>
<dbReference type="OrthoDB" id="3078176at2"/>
<dbReference type="EMBL" id="CP023695">
    <property type="protein sequence ID" value="QEV22058.1"/>
    <property type="molecule type" value="Genomic_DNA"/>
</dbReference>
<name>A0A5J6HR33_STRAD</name>
<organism evidence="3 4">
    <name type="scientific">Streptomyces alboniger</name>
    <dbReference type="NCBI Taxonomy" id="132473"/>
    <lineage>
        <taxon>Bacteria</taxon>
        <taxon>Bacillati</taxon>
        <taxon>Actinomycetota</taxon>
        <taxon>Actinomycetes</taxon>
        <taxon>Kitasatosporales</taxon>
        <taxon>Streptomycetaceae</taxon>
        <taxon>Streptomyces</taxon>
        <taxon>Streptomyces aurantiacus group</taxon>
    </lineage>
</organism>
<evidence type="ECO:0000313" key="3">
    <source>
        <dbReference type="EMBL" id="QEV22058.1"/>
    </source>
</evidence>
<feature type="transmembrane region" description="Helical" evidence="2">
    <location>
        <begin position="47"/>
        <end position="63"/>
    </location>
</feature>
<reference evidence="3 4" key="1">
    <citation type="submission" date="2017-09" db="EMBL/GenBank/DDBJ databases">
        <authorList>
            <person name="Lee N."/>
            <person name="Cho B.-K."/>
        </authorList>
    </citation>
    <scope>NUCLEOTIDE SEQUENCE [LARGE SCALE GENOMIC DNA]</scope>
    <source>
        <strain evidence="3 4">ATCC 12461</strain>
    </source>
</reference>
<feature type="region of interest" description="Disordered" evidence="1">
    <location>
        <begin position="509"/>
        <end position="530"/>
    </location>
</feature>
<keyword evidence="2" id="KW-0812">Transmembrane</keyword>
<feature type="transmembrane region" description="Helical" evidence="2">
    <location>
        <begin position="69"/>
        <end position="87"/>
    </location>
</feature>
<dbReference type="AlphaFoldDB" id="A0A5J6HR33"/>
<keyword evidence="2" id="KW-1133">Transmembrane helix</keyword>
<evidence type="ECO:0000256" key="2">
    <source>
        <dbReference type="SAM" id="Phobius"/>
    </source>
</evidence>
<feature type="transmembrane region" description="Helical" evidence="2">
    <location>
        <begin position="107"/>
        <end position="124"/>
    </location>
</feature>
<protein>
    <submittedName>
        <fullName evidence="3">Uncharacterized protein</fullName>
    </submittedName>
</protein>
<dbReference type="KEGG" id="salw:CP975_02940"/>
<gene>
    <name evidence="3" type="ORF">CP975_02940</name>
</gene>
<keyword evidence="2" id="KW-0472">Membrane</keyword>
<dbReference type="Proteomes" id="UP000326553">
    <property type="component" value="Chromosome"/>
</dbReference>